<accession>A0A2K3MA81</accession>
<sequence length="70" mass="8146">MASSSKRLTRSKNKKETCMSFKTVVYPREDKIEICPKFRATWCNELEDRPWGYLLHSSGNTGMLELCLTE</sequence>
<proteinExistence type="predicted"/>
<gene>
    <name evidence="1" type="ORF">L195_g043789</name>
</gene>
<comment type="caution">
    <text evidence="1">The sequence shown here is derived from an EMBL/GenBank/DDBJ whole genome shotgun (WGS) entry which is preliminary data.</text>
</comment>
<dbReference type="Proteomes" id="UP000236291">
    <property type="component" value="Unassembled WGS sequence"/>
</dbReference>
<name>A0A2K3MA81_TRIPR</name>
<evidence type="ECO:0000313" key="1">
    <source>
        <dbReference type="EMBL" id="PNX87695.1"/>
    </source>
</evidence>
<reference evidence="1 2" key="2">
    <citation type="journal article" date="2017" name="Front. Plant Sci.">
        <title>Gene Classification and Mining of Molecular Markers Useful in Red Clover (Trifolium pratense) Breeding.</title>
        <authorList>
            <person name="Istvanek J."/>
            <person name="Dluhosova J."/>
            <person name="Dluhos P."/>
            <person name="Patkova L."/>
            <person name="Nedelnik J."/>
            <person name="Repkova J."/>
        </authorList>
    </citation>
    <scope>NUCLEOTIDE SEQUENCE [LARGE SCALE GENOMIC DNA]</scope>
    <source>
        <strain evidence="2">cv. Tatra</strain>
        <tissue evidence="1">Young leaves</tissue>
    </source>
</reference>
<dbReference type="EMBL" id="ASHM01054505">
    <property type="protein sequence ID" value="PNX87695.1"/>
    <property type="molecule type" value="Genomic_DNA"/>
</dbReference>
<organism evidence="1 2">
    <name type="scientific">Trifolium pratense</name>
    <name type="common">Red clover</name>
    <dbReference type="NCBI Taxonomy" id="57577"/>
    <lineage>
        <taxon>Eukaryota</taxon>
        <taxon>Viridiplantae</taxon>
        <taxon>Streptophyta</taxon>
        <taxon>Embryophyta</taxon>
        <taxon>Tracheophyta</taxon>
        <taxon>Spermatophyta</taxon>
        <taxon>Magnoliopsida</taxon>
        <taxon>eudicotyledons</taxon>
        <taxon>Gunneridae</taxon>
        <taxon>Pentapetalae</taxon>
        <taxon>rosids</taxon>
        <taxon>fabids</taxon>
        <taxon>Fabales</taxon>
        <taxon>Fabaceae</taxon>
        <taxon>Papilionoideae</taxon>
        <taxon>50 kb inversion clade</taxon>
        <taxon>NPAAA clade</taxon>
        <taxon>Hologalegina</taxon>
        <taxon>IRL clade</taxon>
        <taxon>Trifolieae</taxon>
        <taxon>Trifolium</taxon>
    </lineage>
</organism>
<feature type="non-terminal residue" evidence="1">
    <location>
        <position position="70"/>
    </location>
</feature>
<evidence type="ECO:0000313" key="2">
    <source>
        <dbReference type="Proteomes" id="UP000236291"/>
    </source>
</evidence>
<protein>
    <submittedName>
        <fullName evidence="1">Uncharacterized protein</fullName>
    </submittedName>
</protein>
<reference evidence="1 2" key="1">
    <citation type="journal article" date="2014" name="Am. J. Bot.">
        <title>Genome assembly and annotation for red clover (Trifolium pratense; Fabaceae).</title>
        <authorList>
            <person name="Istvanek J."/>
            <person name="Jaros M."/>
            <person name="Krenek A."/>
            <person name="Repkova J."/>
        </authorList>
    </citation>
    <scope>NUCLEOTIDE SEQUENCE [LARGE SCALE GENOMIC DNA]</scope>
    <source>
        <strain evidence="2">cv. Tatra</strain>
        <tissue evidence="1">Young leaves</tissue>
    </source>
</reference>
<dbReference type="AlphaFoldDB" id="A0A2K3MA81"/>